<accession>A0A9X1THS7</accession>
<name>A0A9X1THS7_STRM4</name>
<evidence type="ECO:0000256" key="1">
    <source>
        <dbReference type="SAM" id="MobiDB-lite"/>
    </source>
</evidence>
<organism evidence="2 3">
    <name type="scientific">Streptomyces muensis</name>
    <dbReference type="NCBI Taxonomy" id="1077944"/>
    <lineage>
        <taxon>Bacteria</taxon>
        <taxon>Bacillati</taxon>
        <taxon>Actinomycetota</taxon>
        <taxon>Actinomycetes</taxon>
        <taxon>Kitasatosporales</taxon>
        <taxon>Streptomycetaceae</taxon>
        <taxon>Streptomyces</taxon>
    </lineage>
</organism>
<sequence length="284" mass="31896">MPTTLRRAAQLETPLRDSFSDGFFTRLAHDTHPVDLMCLYLLHGSVERIPGLLVGRETLSYEHLSQRVRAVDRWSSDDADTFSLCIKKKVRGRLYGLEFRIHFIAGEPYADAVIPFGAAVGLPRFMHHFRAHYASGGAPGDWDFDVYTDVRDLRESVVLFGNHREVWFQVNRGPVVAGRSKPIPWSRSRLVTGRLHGNQFGTNAQLHAGGVMFPDRLAAVERTSAEGRAYRRHVARLRDPLPLRAGRPVRPEFGTRTRPLPLGLAGADRTHAWDEDSGLGSPEQ</sequence>
<dbReference type="EMBL" id="JAKEIP010000010">
    <property type="protein sequence ID" value="MCF1592931.1"/>
    <property type="molecule type" value="Genomic_DNA"/>
</dbReference>
<dbReference type="AlphaFoldDB" id="A0A9X1THS7"/>
<evidence type="ECO:0000313" key="2">
    <source>
        <dbReference type="EMBL" id="MCF1592931.1"/>
    </source>
</evidence>
<reference evidence="2" key="1">
    <citation type="submission" date="2022-01" db="EMBL/GenBank/DDBJ databases">
        <title>Draft Genome Sequences of Seven Type Strains of the Genus Streptomyces.</title>
        <authorList>
            <person name="Aziz S."/>
            <person name="Coretto E."/>
            <person name="Chronakova A."/>
            <person name="Sproer C."/>
            <person name="Huber K."/>
            <person name="Nouioui I."/>
            <person name="Gross H."/>
        </authorList>
    </citation>
    <scope>NUCLEOTIDE SEQUENCE</scope>
    <source>
        <strain evidence="2">DSM 103493</strain>
    </source>
</reference>
<feature type="region of interest" description="Disordered" evidence="1">
    <location>
        <begin position="246"/>
        <end position="284"/>
    </location>
</feature>
<keyword evidence="3" id="KW-1185">Reference proteome</keyword>
<protein>
    <submittedName>
        <fullName evidence="2">Uncharacterized protein</fullName>
    </submittedName>
</protein>
<proteinExistence type="predicted"/>
<comment type="caution">
    <text evidence="2">The sequence shown here is derived from an EMBL/GenBank/DDBJ whole genome shotgun (WGS) entry which is preliminary data.</text>
</comment>
<dbReference type="RefSeq" id="WP_234761270.1">
    <property type="nucleotide sequence ID" value="NZ_JAKEIP010000010.1"/>
</dbReference>
<gene>
    <name evidence="2" type="ORF">L0P92_05005</name>
</gene>
<dbReference type="Proteomes" id="UP001139384">
    <property type="component" value="Unassembled WGS sequence"/>
</dbReference>
<evidence type="ECO:0000313" key="3">
    <source>
        <dbReference type="Proteomes" id="UP001139384"/>
    </source>
</evidence>